<protein>
    <recommendedName>
        <fullName evidence="4 10">Pectinesterase</fullName>
        <ecNumber evidence="4 10">3.1.1.11</ecNumber>
    </recommendedName>
</protein>
<evidence type="ECO:0000256" key="11">
    <source>
        <dbReference type="SAM" id="Phobius"/>
    </source>
</evidence>
<keyword evidence="11" id="KW-1133">Transmembrane helix</keyword>
<evidence type="ECO:0000256" key="7">
    <source>
        <dbReference type="ARBA" id="ARBA00023085"/>
    </source>
</evidence>
<dbReference type="InterPro" id="IPR011050">
    <property type="entry name" value="Pectin_lyase_fold/virulence"/>
</dbReference>
<evidence type="ECO:0000313" key="14">
    <source>
        <dbReference type="Proteomes" id="UP000826271"/>
    </source>
</evidence>
<feature type="transmembrane region" description="Helical" evidence="11">
    <location>
        <begin position="62"/>
        <end position="81"/>
    </location>
</feature>
<evidence type="ECO:0000256" key="6">
    <source>
        <dbReference type="ARBA" id="ARBA00022801"/>
    </source>
</evidence>
<keyword evidence="7 10" id="KW-0063">Aspartyl esterase</keyword>
<dbReference type="SUPFAM" id="SSF51126">
    <property type="entry name" value="Pectin lyase-like"/>
    <property type="match status" value="1"/>
</dbReference>
<gene>
    <name evidence="13" type="ORF">BUALT_Bualt06G0079500</name>
</gene>
<evidence type="ECO:0000256" key="9">
    <source>
        <dbReference type="PROSITE-ProRule" id="PRU10040"/>
    </source>
</evidence>
<dbReference type="EC" id="3.1.1.11" evidence="4 10"/>
<evidence type="ECO:0000256" key="10">
    <source>
        <dbReference type="RuleBase" id="RU000589"/>
    </source>
</evidence>
<dbReference type="InterPro" id="IPR033131">
    <property type="entry name" value="Pectinesterase_Asp_AS"/>
</dbReference>
<evidence type="ECO:0000256" key="5">
    <source>
        <dbReference type="ARBA" id="ARBA00022525"/>
    </source>
</evidence>
<evidence type="ECO:0000256" key="4">
    <source>
        <dbReference type="ARBA" id="ARBA00013229"/>
    </source>
</evidence>
<evidence type="ECO:0000256" key="2">
    <source>
        <dbReference type="ARBA" id="ARBA00005184"/>
    </source>
</evidence>
<name>A0AAV6XD57_9LAMI</name>
<evidence type="ECO:0000313" key="13">
    <source>
        <dbReference type="EMBL" id="KAG8381041.1"/>
    </source>
</evidence>
<dbReference type="GO" id="GO:0005576">
    <property type="term" value="C:extracellular region"/>
    <property type="evidence" value="ECO:0007669"/>
    <property type="project" value="UniProtKB-SubCell"/>
</dbReference>
<dbReference type="AlphaFoldDB" id="A0AAV6XD57"/>
<feature type="transmembrane region" description="Helical" evidence="11">
    <location>
        <begin position="12"/>
        <end position="30"/>
    </location>
</feature>
<dbReference type="PANTHER" id="PTHR31321:SF87">
    <property type="entry name" value="PECTINESTERASE 63-RELATED"/>
    <property type="match status" value="1"/>
</dbReference>
<dbReference type="GO" id="GO:0030599">
    <property type="term" value="F:pectinesterase activity"/>
    <property type="evidence" value="ECO:0007669"/>
    <property type="project" value="UniProtKB-UniRule"/>
</dbReference>
<dbReference type="EMBL" id="WHWC01000006">
    <property type="protein sequence ID" value="KAG8381041.1"/>
    <property type="molecule type" value="Genomic_DNA"/>
</dbReference>
<comment type="pathway">
    <text evidence="2 10">Glycan metabolism; pectin degradation; 2-dehydro-3-deoxy-D-gluconate from pectin: step 1/5.</text>
</comment>
<dbReference type="Gene3D" id="2.160.20.10">
    <property type="entry name" value="Single-stranded right-handed beta-helix, Pectin lyase-like"/>
    <property type="match status" value="1"/>
</dbReference>
<evidence type="ECO:0000256" key="3">
    <source>
        <dbReference type="ARBA" id="ARBA00008891"/>
    </source>
</evidence>
<dbReference type="PROSITE" id="PS00503">
    <property type="entry name" value="PECTINESTERASE_2"/>
    <property type="match status" value="1"/>
</dbReference>
<feature type="transmembrane region" description="Helical" evidence="11">
    <location>
        <begin position="35"/>
        <end position="50"/>
    </location>
</feature>
<evidence type="ECO:0000256" key="8">
    <source>
        <dbReference type="ARBA" id="ARBA00047928"/>
    </source>
</evidence>
<feature type="domain" description="Pectinesterase catalytic" evidence="12">
    <location>
        <begin position="89"/>
        <end position="267"/>
    </location>
</feature>
<dbReference type="GO" id="GO:0042545">
    <property type="term" value="P:cell wall modification"/>
    <property type="evidence" value="ECO:0007669"/>
    <property type="project" value="UniProtKB-UniRule"/>
</dbReference>
<comment type="subcellular location">
    <subcellularLocation>
        <location evidence="1">Secreted</location>
    </subcellularLocation>
</comment>
<feature type="active site" evidence="9">
    <location>
        <position position="136"/>
    </location>
</feature>
<keyword evidence="5" id="KW-0964">Secreted</keyword>
<proteinExistence type="inferred from homology"/>
<keyword evidence="6 10" id="KW-0378">Hydrolase</keyword>
<dbReference type="Proteomes" id="UP000826271">
    <property type="component" value="Unassembled WGS sequence"/>
</dbReference>
<evidence type="ECO:0000259" key="12">
    <source>
        <dbReference type="Pfam" id="PF01095"/>
    </source>
</evidence>
<dbReference type="InterPro" id="IPR012334">
    <property type="entry name" value="Pectin_lyas_fold"/>
</dbReference>
<sequence>MGTKKGLFSCGWWFVSGVVVVISAAGLWWWFQRRVVVVVLAAGFLWWWFQRDWWWFRRDFGGGLAGLMWWWFVGGVVVNSAPRPDGIMKNAQAATVRISGDMASFYNCKFHGFQDIFCDDSGKHLFKDCYIEGTVDFIFGGGRSIYLNSEIHVIEGERATFITAHSRQKSDDPGGYVFVHCNVTGSGGVAYLGRPWFSHARVVFAYSELSDVVNPEGWAQTKDINTVYFGEYNNKGPGSNLDKRVAYSKKLSDADVKPFISLAHIQGSMWLLPPPKV</sequence>
<dbReference type="InterPro" id="IPR000070">
    <property type="entry name" value="Pectinesterase_cat"/>
</dbReference>
<dbReference type="PANTHER" id="PTHR31321">
    <property type="entry name" value="ACYL-COA THIOESTER HYDROLASE YBHC-RELATED"/>
    <property type="match status" value="1"/>
</dbReference>
<comment type="caution">
    <text evidence="13">The sequence shown here is derived from an EMBL/GenBank/DDBJ whole genome shotgun (WGS) entry which is preliminary data.</text>
</comment>
<reference evidence="13" key="1">
    <citation type="submission" date="2019-10" db="EMBL/GenBank/DDBJ databases">
        <authorList>
            <person name="Zhang R."/>
            <person name="Pan Y."/>
            <person name="Wang J."/>
            <person name="Ma R."/>
            <person name="Yu S."/>
        </authorList>
    </citation>
    <scope>NUCLEOTIDE SEQUENCE</scope>
    <source>
        <strain evidence="13">LA-IB0</strain>
        <tissue evidence="13">Leaf</tissue>
    </source>
</reference>
<comment type="similarity">
    <text evidence="3">Belongs to the pectinesterase family.</text>
</comment>
<dbReference type="Pfam" id="PF01095">
    <property type="entry name" value="Pectinesterase"/>
    <property type="match status" value="1"/>
</dbReference>
<organism evidence="13 14">
    <name type="scientific">Buddleja alternifolia</name>
    <dbReference type="NCBI Taxonomy" id="168488"/>
    <lineage>
        <taxon>Eukaryota</taxon>
        <taxon>Viridiplantae</taxon>
        <taxon>Streptophyta</taxon>
        <taxon>Embryophyta</taxon>
        <taxon>Tracheophyta</taxon>
        <taxon>Spermatophyta</taxon>
        <taxon>Magnoliopsida</taxon>
        <taxon>eudicotyledons</taxon>
        <taxon>Gunneridae</taxon>
        <taxon>Pentapetalae</taxon>
        <taxon>asterids</taxon>
        <taxon>lamiids</taxon>
        <taxon>Lamiales</taxon>
        <taxon>Scrophulariaceae</taxon>
        <taxon>Buddlejeae</taxon>
        <taxon>Buddleja</taxon>
    </lineage>
</organism>
<comment type="catalytic activity">
    <reaction evidence="8 10">
        <text>[(1-&gt;4)-alpha-D-galacturonosyl methyl ester](n) + n H2O = [(1-&gt;4)-alpha-D-galacturonosyl](n) + n methanol + n H(+)</text>
        <dbReference type="Rhea" id="RHEA:22380"/>
        <dbReference type="Rhea" id="RHEA-COMP:14570"/>
        <dbReference type="Rhea" id="RHEA-COMP:14573"/>
        <dbReference type="ChEBI" id="CHEBI:15377"/>
        <dbReference type="ChEBI" id="CHEBI:15378"/>
        <dbReference type="ChEBI" id="CHEBI:17790"/>
        <dbReference type="ChEBI" id="CHEBI:140522"/>
        <dbReference type="ChEBI" id="CHEBI:140523"/>
        <dbReference type="EC" id="3.1.1.11"/>
    </reaction>
</comment>
<keyword evidence="11" id="KW-0812">Transmembrane</keyword>
<accession>A0AAV6XD57</accession>
<evidence type="ECO:0000256" key="1">
    <source>
        <dbReference type="ARBA" id="ARBA00004613"/>
    </source>
</evidence>
<keyword evidence="14" id="KW-1185">Reference proteome</keyword>
<keyword evidence="11" id="KW-0472">Membrane</keyword>
<dbReference type="GO" id="GO:0045490">
    <property type="term" value="P:pectin catabolic process"/>
    <property type="evidence" value="ECO:0007669"/>
    <property type="project" value="UniProtKB-UniRule"/>
</dbReference>